<reference evidence="7 8" key="1">
    <citation type="submission" date="2019-08" db="EMBL/GenBank/DDBJ databases">
        <title>Archaea genome.</title>
        <authorList>
            <person name="Kajale S."/>
            <person name="Shouche Y."/>
            <person name="Deshpande N."/>
            <person name="Sharma A."/>
        </authorList>
    </citation>
    <scope>NUCLEOTIDE SEQUENCE [LARGE SCALE GENOMIC DNA]</scope>
    <source>
        <strain evidence="7 8">ESP3B_9</strain>
    </source>
</reference>
<dbReference type="PROSITE" id="PS50035">
    <property type="entry name" value="PLD"/>
    <property type="match status" value="1"/>
</dbReference>
<keyword evidence="1" id="KW-0378">Hydrolase</keyword>
<protein>
    <submittedName>
        <fullName evidence="7">Phospholipase</fullName>
    </submittedName>
</protein>
<keyword evidence="5" id="KW-0812">Transmembrane</keyword>
<dbReference type="InterPro" id="IPR025202">
    <property type="entry name" value="PLD-like_dom"/>
</dbReference>
<evidence type="ECO:0000313" key="8">
    <source>
        <dbReference type="Proteomes" id="UP000324104"/>
    </source>
</evidence>
<proteinExistence type="predicted"/>
<evidence type="ECO:0000256" key="3">
    <source>
        <dbReference type="ARBA" id="ARBA00023098"/>
    </source>
</evidence>
<evidence type="ECO:0000256" key="2">
    <source>
        <dbReference type="ARBA" id="ARBA00022963"/>
    </source>
</evidence>
<evidence type="ECO:0000313" key="7">
    <source>
        <dbReference type="EMBL" id="TYT60811.1"/>
    </source>
</evidence>
<dbReference type="AlphaFoldDB" id="A0A5D5ANW6"/>
<evidence type="ECO:0000259" key="6">
    <source>
        <dbReference type="PROSITE" id="PS50035"/>
    </source>
</evidence>
<keyword evidence="5" id="KW-0472">Membrane</keyword>
<keyword evidence="5" id="KW-1133">Transmembrane helix</keyword>
<gene>
    <name evidence="7" type="ORF">FYC77_16825</name>
</gene>
<dbReference type="PANTHER" id="PTHR43856:SF1">
    <property type="entry name" value="MITOCHONDRIAL CARDIOLIPIN HYDROLASE"/>
    <property type="match status" value="1"/>
</dbReference>
<keyword evidence="8" id="KW-1185">Reference proteome</keyword>
<dbReference type="PANTHER" id="PTHR43856">
    <property type="entry name" value="CARDIOLIPIN HYDROLASE"/>
    <property type="match status" value="1"/>
</dbReference>
<dbReference type="RefSeq" id="WP_149082657.1">
    <property type="nucleotide sequence ID" value="NZ_VTAW01000029.1"/>
</dbReference>
<dbReference type="EMBL" id="VTAW01000029">
    <property type="protein sequence ID" value="TYT60811.1"/>
    <property type="molecule type" value="Genomic_DNA"/>
</dbReference>
<dbReference type="Gene3D" id="3.30.870.10">
    <property type="entry name" value="Endonuclease Chain A"/>
    <property type="match status" value="2"/>
</dbReference>
<dbReference type="SUPFAM" id="SSF56024">
    <property type="entry name" value="Phospholipase D/nuclease"/>
    <property type="match status" value="2"/>
</dbReference>
<feature type="region of interest" description="Disordered" evidence="4">
    <location>
        <begin position="35"/>
        <end position="78"/>
    </location>
</feature>
<dbReference type="CDD" id="cd09128">
    <property type="entry name" value="PLDc_unchar1_2"/>
    <property type="match status" value="1"/>
</dbReference>
<accession>A0A5D5ANW6</accession>
<keyword evidence="2" id="KW-0442">Lipid degradation</keyword>
<comment type="caution">
    <text evidence="7">The sequence shown here is derived from an EMBL/GenBank/DDBJ whole genome shotgun (WGS) entry which is preliminary data.</text>
</comment>
<dbReference type="InterPro" id="IPR051406">
    <property type="entry name" value="PLD_domain"/>
</dbReference>
<dbReference type="Pfam" id="PF13091">
    <property type="entry name" value="PLDc_2"/>
    <property type="match status" value="2"/>
</dbReference>
<dbReference type="Proteomes" id="UP000324104">
    <property type="component" value="Unassembled WGS sequence"/>
</dbReference>
<dbReference type="GO" id="GO:0016042">
    <property type="term" value="P:lipid catabolic process"/>
    <property type="evidence" value="ECO:0007669"/>
    <property type="project" value="UniProtKB-KW"/>
</dbReference>
<evidence type="ECO:0000256" key="5">
    <source>
        <dbReference type="SAM" id="Phobius"/>
    </source>
</evidence>
<organism evidence="7 8">
    <name type="scientific">Natrialba swarupiae</name>
    <dbReference type="NCBI Taxonomy" id="2448032"/>
    <lineage>
        <taxon>Archaea</taxon>
        <taxon>Methanobacteriati</taxon>
        <taxon>Methanobacteriota</taxon>
        <taxon>Stenosarchaea group</taxon>
        <taxon>Halobacteria</taxon>
        <taxon>Halobacteriales</taxon>
        <taxon>Natrialbaceae</taxon>
        <taxon>Natrialba</taxon>
    </lineage>
</organism>
<feature type="transmembrane region" description="Helical" evidence="5">
    <location>
        <begin position="565"/>
        <end position="587"/>
    </location>
</feature>
<dbReference type="SMART" id="SM00155">
    <property type="entry name" value="PLDc"/>
    <property type="match status" value="2"/>
</dbReference>
<evidence type="ECO:0000256" key="4">
    <source>
        <dbReference type="SAM" id="MobiDB-lite"/>
    </source>
</evidence>
<dbReference type="InterPro" id="IPR001736">
    <property type="entry name" value="PLipase_D/transphosphatidylase"/>
</dbReference>
<name>A0A5D5ANW6_9EURY</name>
<sequence length="601" mass="64423">MASRRIVLCVVLATSVLLIAGSASTFAGTEHGVTVHPSTAHPSDFEDETANGLECAPPPLSSAGDEPPTSAEGDRNDREARIVELYPNPTTHGNAGEYLVLEVQRETRLENWTVTDGHTTATIPNETIDGRVAFSTDPATTAELTDHRVLELEGTVRLAVDGDELELRNGTEAVDAVAYEDAPIAERWYRTDGGSEADRAEGRWHPRDGTCFPVVRAEPTAATTFVLPDSPDVPLETIRSADDRLVLAGYTITSVEVADALVDASARGVDVAVLLEAGPVGGTPAATEPLLESLAEGGVDVRAIGGEGARYRFHHPKYTVADDHVLVTSENWKPSGTGGKASRGWGVRLEDDEIADALAATFRADYEGWDTRSSEQFRSTATFVEDDGIGGDHPESTFETNHGAETVPVESVELLVAPDNAADRLEALIADADDEILIKQASIAADVSVLEATLDAARRGVDVRILLDSAWYHEEENAALVNDLEAIAADEELALEATVVDRTDRFEKIHAKGVIVDREAAVVGSANWNENAFENNREVLLVLHGESAAEYYAAVFEGDWDGDVWTLPIGLSLSAAAVLAVAALVGWRYVRFGDRRVATEE</sequence>
<evidence type="ECO:0000256" key="1">
    <source>
        <dbReference type="ARBA" id="ARBA00022801"/>
    </source>
</evidence>
<keyword evidence="3" id="KW-0443">Lipid metabolism</keyword>
<feature type="domain" description="PLD phosphodiesterase" evidence="6">
    <location>
        <begin position="505"/>
        <end position="532"/>
    </location>
</feature>
<dbReference type="GO" id="GO:0016891">
    <property type="term" value="F:RNA endonuclease activity producing 5'-phosphomonoesters, hydrolytic mechanism"/>
    <property type="evidence" value="ECO:0007669"/>
    <property type="project" value="TreeGrafter"/>
</dbReference>